<feature type="transmembrane region" description="Helical" evidence="6">
    <location>
        <begin position="21"/>
        <end position="39"/>
    </location>
</feature>
<keyword evidence="4 6" id="KW-1133">Transmembrane helix</keyword>
<sequence>MNTYLTDQKNTYFVNSLKDGLLIIIGIFSASFGFKGFLLTNDFIDGGATGISLLISAVSGIPLYVLIIVVNLPFIFMGYKIMGKQFAIKTALAIARLALCVAFVLLLFLFLMSPMMIY</sequence>
<feature type="transmembrane region" description="Helical" evidence="6">
    <location>
        <begin position="51"/>
        <end position="79"/>
    </location>
</feature>
<dbReference type="InterPro" id="IPR003740">
    <property type="entry name" value="YitT"/>
</dbReference>
<reference evidence="7" key="1">
    <citation type="submission" date="2023-07" db="EMBL/GenBank/DDBJ databases">
        <title>Wenyingzhuangia sp. chi5 genome sequencing and assembly.</title>
        <authorList>
            <person name="Park S."/>
        </authorList>
    </citation>
    <scope>NUCLEOTIDE SEQUENCE</scope>
    <source>
        <strain evidence="7">Chi5</strain>
    </source>
</reference>
<evidence type="ECO:0000256" key="1">
    <source>
        <dbReference type="ARBA" id="ARBA00004651"/>
    </source>
</evidence>
<dbReference type="InterPro" id="IPR051461">
    <property type="entry name" value="UPF0750_membrane"/>
</dbReference>
<comment type="caution">
    <text evidence="7">The sequence shown here is derived from an EMBL/GenBank/DDBJ whole genome shotgun (WGS) entry which is preliminary data.</text>
</comment>
<keyword evidence="3 6" id="KW-0812">Transmembrane</keyword>
<proteinExistence type="predicted"/>
<dbReference type="Pfam" id="PF02588">
    <property type="entry name" value="YitT_membrane"/>
    <property type="match status" value="1"/>
</dbReference>
<evidence type="ECO:0000256" key="2">
    <source>
        <dbReference type="ARBA" id="ARBA00022475"/>
    </source>
</evidence>
<feature type="transmembrane region" description="Helical" evidence="6">
    <location>
        <begin position="91"/>
        <end position="112"/>
    </location>
</feature>
<evidence type="ECO:0000256" key="3">
    <source>
        <dbReference type="ARBA" id="ARBA00022692"/>
    </source>
</evidence>
<comment type="subcellular location">
    <subcellularLocation>
        <location evidence="1">Cell membrane</location>
        <topology evidence="1">Multi-pass membrane protein</topology>
    </subcellularLocation>
</comment>
<dbReference type="RefSeq" id="WP_302884081.1">
    <property type="nucleotide sequence ID" value="NZ_JAUMIT010000003.1"/>
</dbReference>
<keyword evidence="5 6" id="KW-0472">Membrane</keyword>
<gene>
    <name evidence="7" type="ORF">QVZ41_08225</name>
</gene>
<evidence type="ECO:0000256" key="4">
    <source>
        <dbReference type="ARBA" id="ARBA00022989"/>
    </source>
</evidence>
<evidence type="ECO:0000313" key="7">
    <source>
        <dbReference type="EMBL" id="MDO3694827.1"/>
    </source>
</evidence>
<dbReference type="PANTHER" id="PTHR33545:SF5">
    <property type="entry name" value="UPF0750 MEMBRANE PROTEIN YITT"/>
    <property type="match status" value="1"/>
</dbReference>
<keyword evidence="2" id="KW-1003">Cell membrane</keyword>
<accession>A0ABT8VS94</accession>
<evidence type="ECO:0000256" key="6">
    <source>
        <dbReference type="SAM" id="Phobius"/>
    </source>
</evidence>
<keyword evidence="8" id="KW-1185">Reference proteome</keyword>
<evidence type="ECO:0000313" key="8">
    <source>
        <dbReference type="Proteomes" id="UP001168642"/>
    </source>
</evidence>
<evidence type="ECO:0000256" key="5">
    <source>
        <dbReference type="ARBA" id="ARBA00023136"/>
    </source>
</evidence>
<dbReference type="Proteomes" id="UP001168642">
    <property type="component" value="Unassembled WGS sequence"/>
</dbReference>
<organism evidence="7 8">
    <name type="scientific">Wenyingzhuangia gilva</name>
    <dbReference type="NCBI Taxonomy" id="3057677"/>
    <lineage>
        <taxon>Bacteria</taxon>
        <taxon>Pseudomonadati</taxon>
        <taxon>Bacteroidota</taxon>
        <taxon>Flavobacteriia</taxon>
        <taxon>Flavobacteriales</taxon>
        <taxon>Flavobacteriaceae</taxon>
        <taxon>Wenyingzhuangia</taxon>
    </lineage>
</organism>
<dbReference type="PANTHER" id="PTHR33545">
    <property type="entry name" value="UPF0750 MEMBRANE PROTEIN YITT-RELATED"/>
    <property type="match status" value="1"/>
</dbReference>
<protein>
    <submittedName>
        <fullName evidence="7">YitT family protein</fullName>
    </submittedName>
</protein>
<dbReference type="EMBL" id="JAUMIT010000003">
    <property type="protein sequence ID" value="MDO3694827.1"/>
    <property type="molecule type" value="Genomic_DNA"/>
</dbReference>
<name>A0ABT8VS94_9FLAO</name>